<dbReference type="Gene3D" id="2.40.10.10">
    <property type="entry name" value="Trypsin-like serine proteases"/>
    <property type="match status" value="1"/>
</dbReference>
<dbReference type="InterPro" id="IPR043504">
    <property type="entry name" value="Peptidase_S1_PA_chymotrypsin"/>
</dbReference>
<dbReference type="SUPFAM" id="SSF50494">
    <property type="entry name" value="Trypsin-like serine proteases"/>
    <property type="match status" value="1"/>
</dbReference>
<dbReference type="SMART" id="SM00020">
    <property type="entry name" value="Tryp_SPc"/>
    <property type="match status" value="1"/>
</dbReference>
<dbReference type="Pfam" id="PF00089">
    <property type="entry name" value="Trypsin"/>
    <property type="match status" value="1"/>
</dbReference>
<evidence type="ECO:0000313" key="4">
    <source>
        <dbReference type="Proteomes" id="UP000887565"/>
    </source>
</evidence>
<dbReference type="InterPro" id="IPR033116">
    <property type="entry name" value="TRYPSIN_SER"/>
</dbReference>
<keyword evidence="1" id="KW-1015">Disulfide bond</keyword>
<evidence type="ECO:0000313" key="5">
    <source>
        <dbReference type="WBParaSite" id="nRc.2.0.1.t31799-RA"/>
    </source>
</evidence>
<dbReference type="InterPro" id="IPR009003">
    <property type="entry name" value="Peptidase_S1_PA"/>
</dbReference>
<accession>A0A915K0G8</accession>
<dbReference type="PROSITE" id="PS50240">
    <property type="entry name" value="TRYPSIN_DOM"/>
    <property type="match status" value="1"/>
</dbReference>
<sequence length="324" mass="36980">MSNRSFCKVCAEAVPISRRSHGFAKRMDHGKAPEGCGTTAQNLHPLLRSKRIIKGYTPVPYNMPWMATLTRDKQSICSAILLSKYDDDKSSLWAMVASHCIFKEADEQALDEKEVDYTKFGLLFGVHDLRLTTPHVRYRTIQKVYRNFEPSDISLVKLNSPVKFDAYINGLCFPDEPDERDVAEFYMCLTCGWGATKPPAPKTVATASNELQCIEVKIEQEKPSHVRRKSMLTIQWNDNSIQGPYKGDSGSPLFCRLFYDARKFLYGIVTNGATFTSGGMTNFERIPSQAEWINEIMERKTVENLDRPEKQKCCFSLFYMCTLR</sequence>
<comment type="similarity">
    <text evidence="2">Belongs to the peptidase S1 family. CLIP subfamily.</text>
</comment>
<evidence type="ECO:0000256" key="2">
    <source>
        <dbReference type="ARBA" id="ARBA00024195"/>
    </source>
</evidence>
<name>A0A915K0G8_ROMCU</name>
<dbReference type="PANTHER" id="PTHR24256">
    <property type="entry name" value="TRYPTASE-RELATED"/>
    <property type="match status" value="1"/>
</dbReference>
<reference evidence="5" key="1">
    <citation type="submission" date="2022-11" db="UniProtKB">
        <authorList>
            <consortium name="WormBaseParasite"/>
        </authorList>
    </citation>
    <scope>IDENTIFICATION</scope>
</reference>
<dbReference type="WBParaSite" id="nRc.2.0.1.t31799-RA">
    <property type="protein sequence ID" value="nRc.2.0.1.t31799-RA"/>
    <property type="gene ID" value="nRc.2.0.1.g31799"/>
</dbReference>
<evidence type="ECO:0000256" key="1">
    <source>
        <dbReference type="ARBA" id="ARBA00023157"/>
    </source>
</evidence>
<feature type="domain" description="Peptidase S1" evidence="3">
    <location>
        <begin position="52"/>
        <end position="298"/>
    </location>
</feature>
<dbReference type="GO" id="GO:0006508">
    <property type="term" value="P:proteolysis"/>
    <property type="evidence" value="ECO:0007669"/>
    <property type="project" value="InterPro"/>
</dbReference>
<protein>
    <submittedName>
        <fullName evidence="5">Peptidase S1 domain-containing protein</fullName>
    </submittedName>
</protein>
<proteinExistence type="inferred from homology"/>
<evidence type="ECO:0000259" key="3">
    <source>
        <dbReference type="PROSITE" id="PS50240"/>
    </source>
</evidence>
<dbReference type="Proteomes" id="UP000887565">
    <property type="component" value="Unplaced"/>
</dbReference>
<organism evidence="4 5">
    <name type="scientific">Romanomermis culicivorax</name>
    <name type="common">Nematode worm</name>
    <dbReference type="NCBI Taxonomy" id="13658"/>
    <lineage>
        <taxon>Eukaryota</taxon>
        <taxon>Metazoa</taxon>
        <taxon>Ecdysozoa</taxon>
        <taxon>Nematoda</taxon>
        <taxon>Enoplea</taxon>
        <taxon>Dorylaimia</taxon>
        <taxon>Mermithida</taxon>
        <taxon>Mermithoidea</taxon>
        <taxon>Mermithidae</taxon>
        <taxon>Romanomermis</taxon>
    </lineage>
</organism>
<dbReference type="OMA" id="WLAHITI"/>
<dbReference type="InterPro" id="IPR001254">
    <property type="entry name" value="Trypsin_dom"/>
</dbReference>
<dbReference type="PROSITE" id="PS00135">
    <property type="entry name" value="TRYPSIN_SER"/>
    <property type="match status" value="1"/>
</dbReference>
<dbReference type="GO" id="GO:0004252">
    <property type="term" value="F:serine-type endopeptidase activity"/>
    <property type="evidence" value="ECO:0007669"/>
    <property type="project" value="InterPro"/>
</dbReference>
<dbReference type="InterPro" id="IPR051487">
    <property type="entry name" value="Ser/Thr_Proteases_Immune/Dev"/>
</dbReference>
<dbReference type="AlphaFoldDB" id="A0A915K0G8"/>
<keyword evidence="4" id="KW-1185">Reference proteome</keyword>